<accession>A0A9P4IA60</accession>
<sequence length="327" mass="36515">MASFAHFLRSQWLFTPPYPKQSFEGQTVIITGSNTGLGREAARHIVRLGAEKVIIACRSAEKGEAARANIEKSTGRTNVIEVWQLDLGSYDSVKEFAKRAEGLPRIDVLLENAGIAKNYWSMIADNESCVTVNVISTMLLGILLLPKLKQVATKYKIRPILSIVNSEVHGYTQLPERKAPGKLFDNLNDEKLSAPYVKERYPVSKLLQVFATRALVDEYASPADQFPVTINLVNPGLCYSELSREQGPMFRFMQIVLGARSTEVGSRTLVWGAAGGPETHGKYMSDCKVAEFGRFVTTEEGVKTQQRTWEELKEKLKKIEPGLFDRL</sequence>
<comment type="caution">
    <text evidence="2">The sequence shown here is derived from an EMBL/GenBank/DDBJ whole genome shotgun (WGS) entry which is preliminary data.</text>
</comment>
<keyword evidence="1" id="KW-0560">Oxidoreductase</keyword>
<proteinExistence type="predicted"/>
<dbReference type="OrthoDB" id="542013at2759"/>
<keyword evidence="3" id="KW-1185">Reference proteome</keyword>
<evidence type="ECO:0000313" key="2">
    <source>
        <dbReference type="EMBL" id="KAF2095209.1"/>
    </source>
</evidence>
<gene>
    <name evidence="2" type="ORF">NA57DRAFT_44973</name>
</gene>
<dbReference type="PANTHER" id="PTHR43157:SF31">
    <property type="entry name" value="PHOSPHATIDYLINOSITOL-GLYCAN BIOSYNTHESIS CLASS F PROTEIN"/>
    <property type="match status" value="1"/>
</dbReference>
<dbReference type="PRINTS" id="PR00081">
    <property type="entry name" value="GDHRDH"/>
</dbReference>
<dbReference type="SUPFAM" id="SSF51735">
    <property type="entry name" value="NAD(P)-binding Rossmann-fold domains"/>
    <property type="match status" value="1"/>
</dbReference>
<evidence type="ECO:0000256" key="1">
    <source>
        <dbReference type="ARBA" id="ARBA00023002"/>
    </source>
</evidence>
<reference evidence="2" key="1">
    <citation type="journal article" date="2020" name="Stud. Mycol.">
        <title>101 Dothideomycetes genomes: a test case for predicting lifestyles and emergence of pathogens.</title>
        <authorList>
            <person name="Haridas S."/>
            <person name="Albert R."/>
            <person name="Binder M."/>
            <person name="Bloem J."/>
            <person name="Labutti K."/>
            <person name="Salamov A."/>
            <person name="Andreopoulos B."/>
            <person name="Baker S."/>
            <person name="Barry K."/>
            <person name="Bills G."/>
            <person name="Bluhm B."/>
            <person name="Cannon C."/>
            <person name="Castanera R."/>
            <person name="Culley D."/>
            <person name="Daum C."/>
            <person name="Ezra D."/>
            <person name="Gonzalez J."/>
            <person name="Henrissat B."/>
            <person name="Kuo A."/>
            <person name="Liang C."/>
            <person name="Lipzen A."/>
            <person name="Lutzoni F."/>
            <person name="Magnuson J."/>
            <person name="Mondo S."/>
            <person name="Nolan M."/>
            <person name="Ohm R."/>
            <person name="Pangilinan J."/>
            <person name="Park H.-J."/>
            <person name="Ramirez L."/>
            <person name="Alfaro M."/>
            <person name="Sun H."/>
            <person name="Tritt A."/>
            <person name="Yoshinaga Y."/>
            <person name="Zwiers L.-H."/>
            <person name="Turgeon B."/>
            <person name="Goodwin S."/>
            <person name="Spatafora J."/>
            <person name="Crous P."/>
            <person name="Grigoriev I."/>
        </authorList>
    </citation>
    <scope>NUCLEOTIDE SEQUENCE</scope>
    <source>
        <strain evidence="2">CBS 133067</strain>
    </source>
</reference>
<dbReference type="Gene3D" id="3.40.50.720">
    <property type="entry name" value="NAD(P)-binding Rossmann-like Domain"/>
    <property type="match status" value="1"/>
</dbReference>
<dbReference type="AlphaFoldDB" id="A0A9P4IA60"/>
<dbReference type="PANTHER" id="PTHR43157">
    <property type="entry name" value="PHOSPHATIDYLINOSITOL-GLYCAN BIOSYNTHESIS CLASS F PROTEIN-RELATED"/>
    <property type="match status" value="1"/>
</dbReference>
<organism evidence="2 3">
    <name type="scientific">Rhizodiscina lignyota</name>
    <dbReference type="NCBI Taxonomy" id="1504668"/>
    <lineage>
        <taxon>Eukaryota</taxon>
        <taxon>Fungi</taxon>
        <taxon>Dikarya</taxon>
        <taxon>Ascomycota</taxon>
        <taxon>Pezizomycotina</taxon>
        <taxon>Dothideomycetes</taxon>
        <taxon>Pleosporomycetidae</taxon>
        <taxon>Aulographales</taxon>
        <taxon>Rhizodiscinaceae</taxon>
        <taxon>Rhizodiscina</taxon>
    </lineage>
</organism>
<dbReference type="Proteomes" id="UP000799772">
    <property type="component" value="Unassembled WGS sequence"/>
</dbReference>
<dbReference type="InterPro" id="IPR002347">
    <property type="entry name" value="SDR_fam"/>
</dbReference>
<protein>
    <submittedName>
        <fullName evidence="2">Short-chain dehydrogenase</fullName>
    </submittedName>
</protein>
<dbReference type="EMBL" id="ML978132">
    <property type="protein sequence ID" value="KAF2095209.1"/>
    <property type="molecule type" value="Genomic_DNA"/>
</dbReference>
<evidence type="ECO:0000313" key="3">
    <source>
        <dbReference type="Proteomes" id="UP000799772"/>
    </source>
</evidence>
<name>A0A9P4IA60_9PEZI</name>
<dbReference type="Pfam" id="PF00106">
    <property type="entry name" value="adh_short"/>
    <property type="match status" value="1"/>
</dbReference>
<dbReference type="GO" id="GO:0016491">
    <property type="term" value="F:oxidoreductase activity"/>
    <property type="evidence" value="ECO:0007669"/>
    <property type="project" value="UniProtKB-KW"/>
</dbReference>
<dbReference type="InterPro" id="IPR036291">
    <property type="entry name" value="NAD(P)-bd_dom_sf"/>
</dbReference>